<dbReference type="GO" id="GO:0006355">
    <property type="term" value="P:regulation of DNA-templated transcription"/>
    <property type="evidence" value="ECO:0007669"/>
    <property type="project" value="InterPro"/>
</dbReference>
<feature type="modified residue" description="4-aspartylphosphate" evidence="3">
    <location>
        <position position="53"/>
    </location>
</feature>
<feature type="domain" description="Response regulatory" evidence="5">
    <location>
        <begin position="2"/>
        <end position="118"/>
    </location>
</feature>
<dbReference type="PANTHER" id="PTHR43214:SF43">
    <property type="entry name" value="TWO-COMPONENT RESPONSE REGULATOR"/>
    <property type="match status" value="1"/>
</dbReference>
<keyword evidence="2" id="KW-0238">DNA-binding</keyword>
<dbReference type="InterPro" id="IPR058245">
    <property type="entry name" value="NreC/VraR/RcsB-like_REC"/>
</dbReference>
<dbReference type="InterPro" id="IPR001789">
    <property type="entry name" value="Sig_transdc_resp-reg_receiver"/>
</dbReference>
<dbReference type="InterPro" id="IPR000792">
    <property type="entry name" value="Tscrpt_reg_LuxR_C"/>
</dbReference>
<protein>
    <submittedName>
        <fullName evidence="6">Response regulator transcription factor</fullName>
    </submittedName>
</protein>
<dbReference type="SUPFAM" id="SSF46894">
    <property type="entry name" value="C-terminal effector domain of the bipartite response regulators"/>
    <property type="match status" value="1"/>
</dbReference>
<dbReference type="RefSeq" id="WP_169457022.1">
    <property type="nucleotide sequence ID" value="NZ_CP051774.1"/>
</dbReference>
<evidence type="ECO:0000256" key="1">
    <source>
        <dbReference type="ARBA" id="ARBA00022553"/>
    </source>
</evidence>
<dbReference type="SUPFAM" id="SSF52172">
    <property type="entry name" value="CheY-like"/>
    <property type="match status" value="1"/>
</dbReference>
<evidence type="ECO:0000313" key="6">
    <source>
        <dbReference type="EMBL" id="QJE98535.1"/>
    </source>
</evidence>
<proteinExistence type="predicted"/>
<name>A0A858RP72_9BACT</name>
<dbReference type="Proteomes" id="UP000501812">
    <property type="component" value="Chromosome"/>
</dbReference>
<evidence type="ECO:0000256" key="2">
    <source>
        <dbReference type="ARBA" id="ARBA00023125"/>
    </source>
</evidence>
<sequence>MKILIADDHELIRHGLRGLLRDHLRDVDITEASNAKEAVSAAVKGGWDLALVDINMPGRSGLELIRDLKQMHPTLPVLVVSAHTEEDFALRALKLGAAGYVSKQSAADVLVGAVKKVLAGGRYVSPAVAEKLAQAAAEGWSGTPHENLSHREMQVLQMISTGKTIKEIAAELALSEKTIATYRSRISEKLGLSTNVELTRYAMQHGLAE</sequence>
<dbReference type="SMART" id="SM00448">
    <property type="entry name" value="REC"/>
    <property type="match status" value="1"/>
</dbReference>
<dbReference type="GO" id="GO:0003677">
    <property type="term" value="F:DNA binding"/>
    <property type="evidence" value="ECO:0007669"/>
    <property type="project" value="UniProtKB-KW"/>
</dbReference>
<gene>
    <name evidence="6" type="ORF">HHL09_23020</name>
</gene>
<dbReference type="Gene3D" id="3.40.50.2300">
    <property type="match status" value="1"/>
</dbReference>
<dbReference type="Pfam" id="PF00196">
    <property type="entry name" value="GerE"/>
    <property type="match status" value="1"/>
</dbReference>
<dbReference type="CDD" id="cd06170">
    <property type="entry name" value="LuxR_C_like"/>
    <property type="match status" value="1"/>
</dbReference>
<evidence type="ECO:0000259" key="4">
    <source>
        <dbReference type="PROSITE" id="PS50043"/>
    </source>
</evidence>
<dbReference type="Pfam" id="PF00072">
    <property type="entry name" value="Response_reg"/>
    <property type="match status" value="1"/>
</dbReference>
<dbReference type="AlphaFoldDB" id="A0A858RP72"/>
<dbReference type="GO" id="GO:0000160">
    <property type="term" value="P:phosphorelay signal transduction system"/>
    <property type="evidence" value="ECO:0007669"/>
    <property type="project" value="InterPro"/>
</dbReference>
<evidence type="ECO:0000259" key="5">
    <source>
        <dbReference type="PROSITE" id="PS50110"/>
    </source>
</evidence>
<dbReference type="InterPro" id="IPR039420">
    <property type="entry name" value="WalR-like"/>
</dbReference>
<dbReference type="KEGG" id="luo:HHL09_23020"/>
<dbReference type="CDD" id="cd17535">
    <property type="entry name" value="REC_NarL-like"/>
    <property type="match status" value="1"/>
</dbReference>
<dbReference type="PROSITE" id="PS50043">
    <property type="entry name" value="HTH_LUXR_2"/>
    <property type="match status" value="1"/>
</dbReference>
<accession>A0A858RP72</accession>
<organism evidence="6 7">
    <name type="scientific">Luteolibacter luteus</name>
    <dbReference type="NCBI Taxonomy" id="2728835"/>
    <lineage>
        <taxon>Bacteria</taxon>
        <taxon>Pseudomonadati</taxon>
        <taxon>Verrucomicrobiota</taxon>
        <taxon>Verrucomicrobiia</taxon>
        <taxon>Verrucomicrobiales</taxon>
        <taxon>Verrucomicrobiaceae</taxon>
        <taxon>Luteolibacter</taxon>
    </lineage>
</organism>
<keyword evidence="1 3" id="KW-0597">Phosphoprotein</keyword>
<dbReference type="PROSITE" id="PS50110">
    <property type="entry name" value="RESPONSE_REGULATORY"/>
    <property type="match status" value="1"/>
</dbReference>
<evidence type="ECO:0000256" key="3">
    <source>
        <dbReference type="PROSITE-ProRule" id="PRU00169"/>
    </source>
</evidence>
<evidence type="ECO:0000313" key="7">
    <source>
        <dbReference type="Proteomes" id="UP000501812"/>
    </source>
</evidence>
<reference evidence="6 7" key="1">
    <citation type="submission" date="2020-04" db="EMBL/GenBank/DDBJ databases">
        <title>Luteolibacter sp. G-1-1-1 isolated from soil.</title>
        <authorList>
            <person name="Dahal R.H."/>
        </authorList>
    </citation>
    <scope>NUCLEOTIDE SEQUENCE [LARGE SCALE GENOMIC DNA]</scope>
    <source>
        <strain evidence="6 7">G-1-1-1</strain>
    </source>
</reference>
<dbReference type="SMART" id="SM00421">
    <property type="entry name" value="HTH_LUXR"/>
    <property type="match status" value="1"/>
</dbReference>
<dbReference type="PANTHER" id="PTHR43214">
    <property type="entry name" value="TWO-COMPONENT RESPONSE REGULATOR"/>
    <property type="match status" value="1"/>
</dbReference>
<dbReference type="EMBL" id="CP051774">
    <property type="protein sequence ID" value="QJE98535.1"/>
    <property type="molecule type" value="Genomic_DNA"/>
</dbReference>
<feature type="domain" description="HTH luxR-type" evidence="4">
    <location>
        <begin position="141"/>
        <end position="206"/>
    </location>
</feature>
<dbReference type="InterPro" id="IPR011006">
    <property type="entry name" value="CheY-like_superfamily"/>
</dbReference>
<keyword evidence="7" id="KW-1185">Reference proteome</keyword>
<dbReference type="InterPro" id="IPR016032">
    <property type="entry name" value="Sig_transdc_resp-reg_C-effctor"/>
</dbReference>
<dbReference type="PRINTS" id="PR00038">
    <property type="entry name" value="HTHLUXR"/>
</dbReference>